<reference evidence="3" key="1">
    <citation type="submission" date="2019-05" db="EMBL/GenBank/DDBJ databases">
        <title>Whole genome sequencing of Pseudanabaena catenata USMAC16.</title>
        <authorList>
            <person name="Khan Z."/>
            <person name="Omar W.M."/>
            <person name="Convey P."/>
            <person name="Merican F."/>
            <person name="Najimudin N."/>
        </authorList>
    </citation>
    <scope>NUCLEOTIDE SEQUENCE</scope>
    <source>
        <strain evidence="3">USMAC16</strain>
    </source>
</reference>
<dbReference type="InterPro" id="IPR038765">
    <property type="entry name" value="Papain-like_cys_pep_sf"/>
</dbReference>
<dbReference type="EMBL" id="VBTY01000016">
    <property type="protein sequence ID" value="MDG3493595.1"/>
    <property type="molecule type" value="Genomic_DNA"/>
</dbReference>
<gene>
    <name evidence="2" type="ORF">FEV09_03400</name>
    <name evidence="3" type="ORF">FEV09_23565</name>
</gene>
<dbReference type="Pfam" id="PF05257">
    <property type="entry name" value="CHAP"/>
    <property type="match status" value="1"/>
</dbReference>
<accession>A0A9X4RNN8</accession>
<sequence length="256" mass="27540">MTVLTKIKPSFKKTAVSALLSLAAAVPTSVTLSQIFASPSEAADYCQCVGYVKNRFGITTAVGNAKDMIYSLPNLGFTRISNPQVGAIVIMQPSFRGADPTYGHVGIVERTSVRNGNTYLTVRGANQGGNLFTESNCYNVALVDFGTPVNGRSDVSYWVKGNTPQPPTNPIRYVSFSGTSASSGINVRSGPGSNFGVVRRIGGNQRVYFDAWQYGTTERDLWLGTPDARWYRISGTNQWISSAVVYGNAPGSRPMP</sequence>
<dbReference type="EMBL" id="VBTY01000399">
    <property type="protein sequence ID" value="MDG3497504.1"/>
    <property type="molecule type" value="Genomic_DNA"/>
</dbReference>
<dbReference type="Proteomes" id="UP001152872">
    <property type="component" value="Unassembled WGS sequence"/>
</dbReference>
<feature type="domain" description="Peptidase C51" evidence="1">
    <location>
        <begin position="23"/>
        <end position="160"/>
    </location>
</feature>
<dbReference type="Gene3D" id="2.30.30.40">
    <property type="entry name" value="SH3 Domains"/>
    <property type="match status" value="1"/>
</dbReference>
<dbReference type="InterPro" id="IPR007921">
    <property type="entry name" value="CHAP_dom"/>
</dbReference>
<name>A0A9X4RNN8_9CYAN</name>
<evidence type="ECO:0000313" key="4">
    <source>
        <dbReference type="Proteomes" id="UP001152872"/>
    </source>
</evidence>
<dbReference type="SUPFAM" id="SSF54001">
    <property type="entry name" value="Cysteine proteinases"/>
    <property type="match status" value="1"/>
</dbReference>
<evidence type="ECO:0000313" key="3">
    <source>
        <dbReference type="EMBL" id="MDG3497504.1"/>
    </source>
</evidence>
<dbReference type="RefSeq" id="WP_009625640.1">
    <property type="nucleotide sequence ID" value="NZ_VBTY01000016.1"/>
</dbReference>
<protein>
    <submittedName>
        <fullName evidence="3">CHAP domain-containing protein</fullName>
    </submittedName>
</protein>
<dbReference type="Gene3D" id="3.90.1720.10">
    <property type="entry name" value="endopeptidase domain like (from Nostoc punctiforme)"/>
    <property type="match status" value="1"/>
</dbReference>
<dbReference type="AlphaFoldDB" id="A0A9X4RNN8"/>
<evidence type="ECO:0000259" key="1">
    <source>
        <dbReference type="PROSITE" id="PS50911"/>
    </source>
</evidence>
<proteinExistence type="predicted"/>
<dbReference type="PROSITE" id="PS50911">
    <property type="entry name" value="CHAP"/>
    <property type="match status" value="1"/>
</dbReference>
<keyword evidence="4" id="KW-1185">Reference proteome</keyword>
<evidence type="ECO:0000313" key="2">
    <source>
        <dbReference type="EMBL" id="MDG3493595.1"/>
    </source>
</evidence>
<organism evidence="3 4">
    <name type="scientific">Pseudanabaena catenata USMAC16</name>
    <dbReference type="NCBI Taxonomy" id="1855837"/>
    <lineage>
        <taxon>Bacteria</taxon>
        <taxon>Bacillati</taxon>
        <taxon>Cyanobacteriota</taxon>
        <taxon>Cyanophyceae</taxon>
        <taxon>Pseudanabaenales</taxon>
        <taxon>Pseudanabaenaceae</taxon>
        <taxon>Pseudanabaena</taxon>
    </lineage>
</organism>
<comment type="caution">
    <text evidence="3">The sequence shown here is derived from an EMBL/GenBank/DDBJ whole genome shotgun (WGS) entry which is preliminary data.</text>
</comment>